<dbReference type="PROSITE" id="PS00195">
    <property type="entry name" value="GLUTAREDOXIN_1"/>
    <property type="match status" value="1"/>
</dbReference>
<dbReference type="PROSITE" id="PS50405">
    <property type="entry name" value="GST_CTER"/>
    <property type="match status" value="1"/>
</dbReference>
<dbReference type="Pfam" id="PF13410">
    <property type="entry name" value="GST_C_2"/>
    <property type="match status" value="1"/>
</dbReference>
<dbReference type="SFLD" id="SFLDS00019">
    <property type="entry name" value="Glutathione_Transferase_(cytos"/>
    <property type="match status" value="1"/>
</dbReference>
<dbReference type="Pfam" id="PF13417">
    <property type="entry name" value="GST_N_3"/>
    <property type="match status" value="1"/>
</dbReference>
<dbReference type="InterPro" id="IPR010987">
    <property type="entry name" value="Glutathione-S-Trfase_C-like"/>
</dbReference>
<evidence type="ECO:0000256" key="1">
    <source>
        <dbReference type="ARBA" id="ARBA00005861"/>
    </source>
</evidence>
<dbReference type="PANTHER" id="PTHR43968">
    <property type="match status" value="1"/>
</dbReference>
<organism evidence="5">
    <name type="scientific">Fasciola hepatica</name>
    <name type="common">Liver fluke</name>
    <dbReference type="NCBI Taxonomy" id="6192"/>
    <lineage>
        <taxon>Eukaryota</taxon>
        <taxon>Metazoa</taxon>
        <taxon>Spiralia</taxon>
        <taxon>Lophotrochozoa</taxon>
        <taxon>Platyhelminthes</taxon>
        <taxon>Trematoda</taxon>
        <taxon>Digenea</taxon>
        <taxon>Plagiorchiida</taxon>
        <taxon>Echinostomata</taxon>
        <taxon>Echinostomatoidea</taxon>
        <taxon>Fasciolidae</taxon>
        <taxon>Fasciola</taxon>
    </lineage>
</organism>
<evidence type="ECO:0000259" key="4">
    <source>
        <dbReference type="PROSITE" id="PS50405"/>
    </source>
</evidence>
<dbReference type="InterPro" id="IPR011767">
    <property type="entry name" value="GLR_AS"/>
</dbReference>
<dbReference type="InterPro" id="IPR004045">
    <property type="entry name" value="Glutathione_S-Trfase_N"/>
</dbReference>
<dbReference type="Gene3D" id="3.40.30.10">
    <property type="entry name" value="Glutaredoxin"/>
    <property type="match status" value="1"/>
</dbReference>
<dbReference type="Gene3D" id="1.20.1050.10">
    <property type="match status" value="1"/>
</dbReference>
<dbReference type="GO" id="GO:0004364">
    <property type="term" value="F:glutathione transferase activity"/>
    <property type="evidence" value="ECO:0007669"/>
    <property type="project" value="UniProtKB-EC"/>
</dbReference>
<dbReference type="PANTHER" id="PTHR43968:SF6">
    <property type="entry name" value="GLUTATHIONE S-TRANSFERASE OMEGA"/>
    <property type="match status" value="1"/>
</dbReference>
<proteinExistence type="evidence at transcript level"/>
<sequence length="254" mass="28696">MMAVVGDTINVVKHLKSGDPAPEINPSKYTLFAYRFCPFCDRVRLTLNHHKIEHDLVLIALADKPDWFKQMSPSGKVPMLLNEGAKLIESDLIMRFVDELRGTDAQLLGVCGMDKFNEALALTSKYYKPAHTILFKESYNSEDETTFRSACGELDKQIKGKYFAGDQLSLADFALFPVLDRLEVIINQLTKHTAPDHVTEWTATEAQACDWPVLASYIVRMRQLPDVATFRQTTRIQALFAESMRRGAPNPDIV</sequence>
<dbReference type="InterPro" id="IPR036249">
    <property type="entry name" value="Thioredoxin-like_sf"/>
</dbReference>
<evidence type="ECO:0000313" key="5">
    <source>
        <dbReference type="EMBL" id="QAT98060.1"/>
    </source>
</evidence>
<dbReference type="EMBL" id="MH230107">
    <property type="protein sequence ID" value="QAT98060.1"/>
    <property type="molecule type" value="mRNA"/>
</dbReference>
<name>A0A410SPA4_FASHE</name>
<dbReference type="AlphaFoldDB" id="A0A410SPA4"/>
<dbReference type="CDD" id="cd00299">
    <property type="entry name" value="GST_C_family"/>
    <property type="match status" value="1"/>
</dbReference>
<dbReference type="SFLD" id="SFLDG00358">
    <property type="entry name" value="Main_(cytGST)"/>
    <property type="match status" value="1"/>
</dbReference>
<dbReference type="PROSITE" id="PS50404">
    <property type="entry name" value="GST_NTER"/>
    <property type="match status" value="1"/>
</dbReference>
<dbReference type="GO" id="GO:0005737">
    <property type="term" value="C:cytoplasm"/>
    <property type="evidence" value="ECO:0007669"/>
    <property type="project" value="TreeGrafter"/>
</dbReference>
<evidence type="ECO:0000259" key="3">
    <source>
        <dbReference type="PROSITE" id="PS50404"/>
    </source>
</evidence>
<protein>
    <submittedName>
        <fullName evidence="5">Glutathione S-transferase omega class 2</fullName>
    </submittedName>
</protein>
<dbReference type="InterPro" id="IPR036282">
    <property type="entry name" value="Glutathione-S-Trfase_C_sf"/>
</dbReference>
<feature type="domain" description="GST N-terminal" evidence="3">
    <location>
        <begin position="27"/>
        <end position="105"/>
    </location>
</feature>
<accession>A0A410SPA4</accession>
<dbReference type="InterPro" id="IPR040079">
    <property type="entry name" value="Glutathione_S-Trfase"/>
</dbReference>
<evidence type="ECO:0000256" key="2">
    <source>
        <dbReference type="ARBA" id="ARBA00011067"/>
    </source>
</evidence>
<dbReference type="SUPFAM" id="SSF52833">
    <property type="entry name" value="Thioredoxin-like"/>
    <property type="match status" value="1"/>
</dbReference>
<comment type="similarity">
    <text evidence="1">Belongs to the GST superfamily. Mu family.</text>
</comment>
<dbReference type="SUPFAM" id="SSF47616">
    <property type="entry name" value="GST C-terminal domain-like"/>
    <property type="match status" value="1"/>
</dbReference>
<dbReference type="PROSITE" id="PS51354">
    <property type="entry name" value="GLUTAREDOXIN_2"/>
    <property type="match status" value="1"/>
</dbReference>
<comment type="similarity">
    <text evidence="2">Belongs to the GST superfamily. Omega family.</text>
</comment>
<keyword evidence="5" id="KW-0808">Transferase</keyword>
<dbReference type="InterPro" id="IPR050983">
    <property type="entry name" value="GST_Omega/HSP26"/>
</dbReference>
<reference evidence="5" key="1">
    <citation type="submission" date="2018-04" db="EMBL/GenBank/DDBJ databases">
        <authorList>
            <person name="Hamali B."/>
            <person name="Kudlacek O."/>
            <person name="Freissmuth M."/>
        </authorList>
    </citation>
    <scope>NUCLEOTIDE SEQUENCE</scope>
</reference>
<feature type="domain" description="GST C-terminal" evidence="4">
    <location>
        <begin position="98"/>
        <end position="240"/>
    </location>
</feature>